<organism evidence="2 3">
    <name type="scientific">Bacillus mycoides (strain KBAB4)</name>
    <name type="common">Bacillus weihenstephanensis</name>
    <dbReference type="NCBI Taxonomy" id="315730"/>
    <lineage>
        <taxon>Bacteria</taxon>
        <taxon>Bacillati</taxon>
        <taxon>Bacillota</taxon>
        <taxon>Bacilli</taxon>
        <taxon>Bacillales</taxon>
        <taxon>Bacillaceae</taxon>
        <taxon>Bacillus</taxon>
        <taxon>Bacillus cereus group</taxon>
    </lineage>
</organism>
<evidence type="ECO:0000256" key="1">
    <source>
        <dbReference type="SAM" id="Phobius"/>
    </source>
</evidence>
<dbReference type="AlphaFoldDB" id="A9VV13"/>
<keyword evidence="1" id="KW-1133">Transmembrane helix</keyword>
<proteinExistence type="predicted"/>
<dbReference type="EMBL" id="CP000904">
    <property type="protein sequence ID" value="ABY46445.1"/>
    <property type="molecule type" value="Genomic_DNA"/>
</dbReference>
<accession>A9VV13</accession>
<keyword evidence="1" id="KW-0812">Transmembrane</keyword>
<geneLocation type="plasmid" evidence="2 3">
    <name>pBWB401</name>
</geneLocation>
<sequence length="123" mass="14162">MEESKKKGEEINDKYPHYKDVNEDALTVSLEQYDQIKVGISVDKVIEVAGYPIFSETTKLFSIFGYLGHGGEGSMTITFDNYLYKVSLFFVLGICFFRLMAAWCYSFKYSKGYYNEIFTSISL</sequence>
<keyword evidence="2" id="KW-0614">Plasmid</keyword>
<protein>
    <submittedName>
        <fullName evidence="2">Uncharacterized protein</fullName>
    </submittedName>
</protein>
<reference evidence="2 3" key="1">
    <citation type="journal article" date="2008" name="Chem. Biol. Interact.">
        <title>Extending the Bacillus cereus group genomics to putative food-borne pathogens of different toxicity.</title>
        <authorList>
            <person name="Lapidus A."/>
            <person name="Goltsman E."/>
            <person name="Auger S."/>
            <person name="Galleron N."/>
            <person name="Segurens B."/>
            <person name="Dossat C."/>
            <person name="Land M.L."/>
            <person name="Broussolle V."/>
            <person name="Brillard J."/>
            <person name="Guinebretiere M.H."/>
            <person name="Sanchis V."/>
            <person name="Nguen-The C."/>
            <person name="Lereclus D."/>
            <person name="Richardson P."/>
            <person name="Wincker P."/>
            <person name="Weissenbach J."/>
            <person name="Ehrlich S.D."/>
            <person name="Sorokin A."/>
        </authorList>
    </citation>
    <scope>NUCLEOTIDE SEQUENCE [LARGE SCALE GENOMIC DNA]</scope>
    <source>
        <strain evidence="2 3">KBAB4</strain>
        <plasmid evidence="2 3">pBWB401</plasmid>
    </source>
</reference>
<feature type="transmembrane region" description="Helical" evidence="1">
    <location>
        <begin position="82"/>
        <end position="105"/>
    </location>
</feature>
<keyword evidence="1" id="KW-0472">Membrane</keyword>
<dbReference type="KEGG" id="bwe:BcerKBAB4_5453"/>
<dbReference type="Proteomes" id="UP000002154">
    <property type="component" value="Plasmid pBWB401"/>
</dbReference>
<gene>
    <name evidence="2" type="ordered locus">BcerKBAB4_5453</name>
</gene>
<dbReference type="HOGENOM" id="CLU_2010766_0_0_9"/>
<name>A9VV13_BACMK</name>
<evidence type="ECO:0000313" key="3">
    <source>
        <dbReference type="Proteomes" id="UP000002154"/>
    </source>
</evidence>
<evidence type="ECO:0000313" key="2">
    <source>
        <dbReference type="EMBL" id="ABY46445.1"/>
    </source>
</evidence>